<dbReference type="GO" id="GO:0008713">
    <property type="term" value="F:ADP-heptose-lipopolysaccharide heptosyltransferase activity"/>
    <property type="evidence" value="ECO:0007669"/>
    <property type="project" value="TreeGrafter"/>
</dbReference>
<keyword evidence="2" id="KW-0808">Transferase</keyword>
<dbReference type="eggNOG" id="COG0859">
    <property type="taxonomic scope" value="Bacteria"/>
</dbReference>
<proteinExistence type="predicted"/>
<dbReference type="InterPro" id="IPR051199">
    <property type="entry name" value="LPS_LOS_Heptosyltrfase"/>
</dbReference>
<keyword evidence="1" id="KW-0328">Glycosyltransferase</keyword>
<dbReference type="GO" id="GO:0009244">
    <property type="term" value="P:lipopolysaccharide core region biosynthetic process"/>
    <property type="evidence" value="ECO:0007669"/>
    <property type="project" value="TreeGrafter"/>
</dbReference>
<organism evidence="3 4">
    <name type="scientific">Grimontia indica</name>
    <dbReference type="NCBI Taxonomy" id="1056512"/>
    <lineage>
        <taxon>Bacteria</taxon>
        <taxon>Pseudomonadati</taxon>
        <taxon>Pseudomonadota</taxon>
        <taxon>Gammaproteobacteria</taxon>
        <taxon>Vibrionales</taxon>
        <taxon>Vibrionaceae</taxon>
        <taxon>Grimontia</taxon>
    </lineage>
</organism>
<dbReference type="CDD" id="cd03789">
    <property type="entry name" value="GT9_LPS_heptosyltransferase"/>
    <property type="match status" value="1"/>
</dbReference>
<dbReference type="GO" id="GO:0005829">
    <property type="term" value="C:cytosol"/>
    <property type="evidence" value="ECO:0007669"/>
    <property type="project" value="TreeGrafter"/>
</dbReference>
<dbReference type="SUPFAM" id="SSF53756">
    <property type="entry name" value="UDP-Glycosyltransferase/glycogen phosphorylase"/>
    <property type="match status" value="1"/>
</dbReference>
<dbReference type="AlphaFoldDB" id="R1GZU6"/>
<gene>
    <name evidence="3" type="ORF">D515_01624</name>
</gene>
<evidence type="ECO:0000313" key="3">
    <source>
        <dbReference type="EMBL" id="EOD81718.1"/>
    </source>
</evidence>
<accession>R1GZU6</accession>
<dbReference type="Pfam" id="PF01075">
    <property type="entry name" value="Glyco_transf_9"/>
    <property type="match status" value="1"/>
</dbReference>
<protein>
    <submittedName>
        <fullName evidence="3">Lipopolysaccharide biosynthesis protein</fullName>
    </submittedName>
</protein>
<comment type="caution">
    <text evidence="3">The sequence shown here is derived from an EMBL/GenBank/DDBJ whole genome shotgun (WGS) entry which is preliminary data.</text>
</comment>
<dbReference type="PANTHER" id="PTHR30160:SF19">
    <property type="entry name" value="LIPOPOLYSACCHARIDE HEPTOSYLTRANSFERASE 1"/>
    <property type="match status" value="1"/>
</dbReference>
<evidence type="ECO:0000256" key="1">
    <source>
        <dbReference type="ARBA" id="ARBA00022676"/>
    </source>
</evidence>
<evidence type="ECO:0000256" key="2">
    <source>
        <dbReference type="ARBA" id="ARBA00022679"/>
    </source>
</evidence>
<dbReference type="RefSeq" id="WP_002535304.1">
    <property type="nucleotide sequence ID" value="NZ_ANFM02000002.1"/>
</dbReference>
<keyword evidence="4" id="KW-1185">Reference proteome</keyword>
<name>R1GZU6_9GAMM</name>
<dbReference type="Proteomes" id="UP000011223">
    <property type="component" value="Unassembled WGS sequence"/>
</dbReference>
<evidence type="ECO:0000313" key="4">
    <source>
        <dbReference type="Proteomes" id="UP000011223"/>
    </source>
</evidence>
<reference evidence="3 4" key="1">
    <citation type="journal article" date="2014" name="PLoS ONE">
        <title>Grimontia indica AK16(T), sp. nov., Isolated from a Seawater Sample Reports the Presence of Pathogenic Genes Similar to Vibrio Genus.</title>
        <authorList>
            <person name="Singh A."/>
            <person name="Vaidya B."/>
            <person name="Khatri I."/>
            <person name="Srinivas T.N."/>
            <person name="Subramanian S."/>
            <person name="Korpole S."/>
            <person name="Pinnaka A.K."/>
        </authorList>
    </citation>
    <scope>NUCLEOTIDE SEQUENCE [LARGE SCALE GENOMIC DNA]</scope>
    <source>
        <strain evidence="3 4">AK16</strain>
    </source>
</reference>
<sequence>MKYSWFEKGAYAAPVAKKFLASNFQPEKITKIAVIRQAALGDLVLVRPFLIEARKFFPNAEIVLVGATNYKYGLPSDLADCTYIMYGKDVKNNYSFSEKLSNIKGLGEQDIIFDLSCTNRSLWLTVLNKAKLKFGFPYKAVLNGTVYNVSVPRSDFQHELDSMLDMLRFLGHVPPHIPDFGYPDNRCFSALENQRFVYFNGASTESKILPKQQMYSLMSDTAVAFPNTKHCYLEGVHDREKGDFLTPLLTEHDNIEIIENKSLEQLTEYLARSAMVIAPDTGIRNLAIATHTPTVGIFYSTVPFRYTPKYESGHVMVMNADSSIPTNGQIIEAIRNNLNSLSL</sequence>
<dbReference type="PANTHER" id="PTHR30160">
    <property type="entry name" value="TETRAACYLDISACCHARIDE 4'-KINASE-RELATED"/>
    <property type="match status" value="1"/>
</dbReference>
<dbReference type="EMBL" id="ANFM02000002">
    <property type="protein sequence ID" value="EOD81718.1"/>
    <property type="molecule type" value="Genomic_DNA"/>
</dbReference>
<dbReference type="InterPro" id="IPR002201">
    <property type="entry name" value="Glyco_trans_9"/>
</dbReference>
<dbReference type="Gene3D" id="3.40.50.2000">
    <property type="entry name" value="Glycogen Phosphorylase B"/>
    <property type="match status" value="2"/>
</dbReference>